<dbReference type="InterPro" id="IPR045336">
    <property type="entry name" value="MmgE_PrpD_N"/>
</dbReference>
<proteinExistence type="inferred from homology"/>
<feature type="domain" description="MmgE/PrpD C-terminal" evidence="3">
    <location>
        <begin position="286"/>
        <end position="447"/>
    </location>
</feature>
<protein>
    <submittedName>
        <fullName evidence="4">MmgE/PrpD family protein</fullName>
    </submittedName>
</protein>
<organism evidence="4 5">
    <name type="scientific">Acrocarpospora pleiomorpha</name>
    <dbReference type="NCBI Taxonomy" id="90975"/>
    <lineage>
        <taxon>Bacteria</taxon>
        <taxon>Bacillati</taxon>
        <taxon>Actinomycetota</taxon>
        <taxon>Actinomycetes</taxon>
        <taxon>Streptosporangiales</taxon>
        <taxon>Streptosporangiaceae</taxon>
        <taxon>Acrocarpospora</taxon>
    </lineage>
</organism>
<comment type="caution">
    <text evidence="4">The sequence shown here is derived from an EMBL/GenBank/DDBJ whole genome shotgun (WGS) entry which is preliminary data.</text>
</comment>
<dbReference type="Pfam" id="PF03972">
    <property type="entry name" value="MmgE_PrpD_N"/>
    <property type="match status" value="1"/>
</dbReference>
<dbReference type="InterPro" id="IPR042183">
    <property type="entry name" value="MmgE/PrpD_sf_1"/>
</dbReference>
<evidence type="ECO:0000313" key="4">
    <source>
        <dbReference type="EMBL" id="GES20700.1"/>
    </source>
</evidence>
<dbReference type="EMBL" id="BLAF01000018">
    <property type="protein sequence ID" value="GES20700.1"/>
    <property type="molecule type" value="Genomic_DNA"/>
</dbReference>
<dbReference type="InterPro" id="IPR036148">
    <property type="entry name" value="MmgE/PrpD_sf"/>
</dbReference>
<dbReference type="AlphaFoldDB" id="A0A5M3XIC8"/>
<name>A0A5M3XIC8_9ACTN</name>
<comment type="similarity">
    <text evidence="1">Belongs to the PrpD family.</text>
</comment>
<dbReference type="Pfam" id="PF19305">
    <property type="entry name" value="MmgE_PrpD_C"/>
    <property type="match status" value="1"/>
</dbReference>
<reference evidence="4 5" key="1">
    <citation type="submission" date="2019-10" db="EMBL/GenBank/DDBJ databases">
        <title>Whole genome shotgun sequence of Acrocarpospora pleiomorpha NBRC 16267.</title>
        <authorList>
            <person name="Ichikawa N."/>
            <person name="Kimura A."/>
            <person name="Kitahashi Y."/>
            <person name="Komaki H."/>
            <person name="Oguchi A."/>
        </authorList>
    </citation>
    <scope>NUCLEOTIDE SEQUENCE [LARGE SCALE GENOMIC DNA]</scope>
    <source>
        <strain evidence="4 5">NBRC 16267</strain>
    </source>
</reference>
<dbReference type="Gene3D" id="1.10.4100.10">
    <property type="entry name" value="2-methylcitrate dehydratase PrpD"/>
    <property type="match status" value="1"/>
</dbReference>
<dbReference type="InterPro" id="IPR045337">
    <property type="entry name" value="MmgE_PrpD_C"/>
</dbReference>
<sequence length="478" mass="50371">MTASPAHSAGLSSEPSPTSELCAFIATTTWDDLPEEVRRRTRLLLLDGIACGLVGAHLPWATRAVEGTRLVDRGAGATVWGWGTQTSPLSAALLNGTFVQGFELDDFHAHGALHSSSVVATAALAAAEAVGGTPFPALLRALALGYETGPRVGMTMGGARLSALGWHTGAVFGTFAAAAAAGAVLGLDARAQESAFGNAGTRASGFMAAQYKSMVKRMHHGMAAQSGLHGAALASAGFLGTERLIEHEYGGLASTILGSRDDADLGRLTRGLGSEWVMMGIGIKRHACLIMLHSTIDALIELRARVPAHRVEHVRIGVSESVARRSAWKLEPPGSSLGAQMNLRFGAAVALLDGSAYTGQFSRESLSRPEVWALMDRIDVSHDSAIDDLGRDRRFVTRIELRLDDGSVVDLTSTPPQDVPFDEQQVLDKFRGLCEPLAESERLRAIESLVLHGGADADARDLAALLAPPVRPAMPDLS</sequence>
<dbReference type="InterPro" id="IPR042188">
    <property type="entry name" value="MmgE/PrpD_sf_2"/>
</dbReference>
<gene>
    <name evidence="4" type="ORF">Aple_035960</name>
</gene>
<evidence type="ECO:0000259" key="3">
    <source>
        <dbReference type="Pfam" id="PF19305"/>
    </source>
</evidence>
<keyword evidence="5" id="KW-1185">Reference proteome</keyword>
<evidence type="ECO:0000259" key="2">
    <source>
        <dbReference type="Pfam" id="PF03972"/>
    </source>
</evidence>
<dbReference type="InterPro" id="IPR005656">
    <property type="entry name" value="MmgE_PrpD"/>
</dbReference>
<dbReference type="GO" id="GO:0016829">
    <property type="term" value="F:lyase activity"/>
    <property type="evidence" value="ECO:0007669"/>
    <property type="project" value="InterPro"/>
</dbReference>
<evidence type="ECO:0000256" key="1">
    <source>
        <dbReference type="ARBA" id="ARBA00006174"/>
    </source>
</evidence>
<accession>A0A5M3XIC8</accession>
<evidence type="ECO:0000313" key="5">
    <source>
        <dbReference type="Proteomes" id="UP000377595"/>
    </source>
</evidence>
<dbReference type="Gene3D" id="3.30.1330.120">
    <property type="entry name" value="2-methylcitrate dehydratase PrpD"/>
    <property type="match status" value="1"/>
</dbReference>
<dbReference type="RefSeq" id="WP_155345727.1">
    <property type="nucleotide sequence ID" value="NZ_BAAAHM010000002.1"/>
</dbReference>
<dbReference type="SUPFAM" id="SSF103378">
    <property type="entry name" value="2-methylcitrate dehydratase PrpD"/>
    <property type="match status" value="1"/>
</dbReference>
<dbReference type="Proteomes" id="UP000377595">
    <property type="component" value="Unassembled WGS sequence"/>
</dbReference>
<dbReference type="PANTHER" id="PTHR16943">
    <property type="entry name" value="2-METHYLCITRATE DEHYDRATASE-RELATED"/>
    <property type="match status" value="1"/>
</dbReference>
<feature type="domain" description="MmgE/PrpD N-terminal" evidence="2">
    <location>
        <begin position="20"/>
        <end position="256"/>
    </location>
</feature>
<dbReference type="PANTHER" id="PTHR16943:SF8">
    <property type="entry name" value="2-METHYLCITRATE DEHYDRATASE"/>
    <property type="match status" value="1"/>
</dbReference>
<dbReference type="OrthoDB" id="9797528at2"/>